<dbReference type="EC" id="2.4.1.131" evidence="3 12"/>
<dbReference type="SUPFAM" id="SSF53756">
    <property type="entry name" value="UDP-Glycosyltransferase/glycogen phosphorylase"/>
    <property type="match status" value="1"/>
</dbReference>
<evidence type="ECO:0000256" key="4">
    <source>
        <dbReference type="ARBA" id="ARBA00022018"/>
    </source>
</evidence>
<comment type="caution">
    <text evidence="16">The sequence shown here is derived from an EMBL/GenBank/DDBJ whole genome shotgun (WGS) entry which is preliminary data.</text>
</comment>
<evidence type="ECO:0000256" key="5">
    <source>
        <dbReference type="ARBA" id="ARBA00022676"/>
    </source>
</evidence>
<evidence type="ECO:0000256" key="1">
    <source>
        <dbReference type="ARBA" id="ARBA00004389"/>
    </source>
</evidence>
<dbReference type="PANTHER" id="PTHR45919:SF1">
    <property type="entry name" value="GDP-MAN:MAN(3)GLCNAC(2)-PP-DOL ALPHA-1,2-MANNOSYLTRANSFERASE"/>
    <property type="match status" value="1"/>
</dbReference>
<dbReference type="GO" id="GO:0005789">
    <property type="term" value="C:endoplasmic reticulum membrane"/>
    <property type="evidence" value="ECO:0007669"/>
    <property type="project" value="UniProtKB-SubCell"/>
</dbReference>
<evidence type="ECO:0000256" key="8">
    <source>
        <dbReference type="ARBA" id="ARBA00022824"/>
    </source>
</evidence>
<evidence type="ECO:0000313" key="17">
    <source>
        <dbReference type="EMBL" id="PLW35517.1"/>
    </source>
</evidence>
<keyword evidence="9 12" id="KW-1133">Transmembrane helix</keyword>
<evidence type="ECO:0000256" key="3">
    <source>
        <dbReference type="ARBA" id="ARBA00012645"/>
    </source>
</evidence>
<dbReference type="UniPathway" id="UPA00378"/>
<dbReference type="GO" id="GO:0006487">
    <property type="term" value="P:protein N-linked glycosylation"/>
    <property type="evidence" value="ECO:0007669"/>
    <property type="project" value="TreeGrafter"/>
</dbReference>
<dbReference type="EMBL" id="PGCJ01000256">
    <property type="protein sequence ID" value="PLW35517.1"/>
    <property type="molecule type" value="Genomic_DNA"/>
</dbReference>
<comment type="pathway">
    <text evidence="2 12">Protein modification; protein glycosylation.</text>
</comment>
<evidence type="ECO:0000256" key="11">
    <source>
        <dbReference type="ARBA" id="ARBA00045065"/>
    </source>
</evidence>
<keyword evidence="5 12" id="KW-0328">Glycosyltransferase</keyword>
<feature type="domain" description="Glycosyl transferase family 1" evidence="14">
    <location>
        <begin position="356"/>
        <end position="534"/>
    </location>
</feature>
<accession>A0A2N5SEL2</accession>
<proteinExistence type="inferred from homology"/>
<evidence type="ECO:0000256" key="12">
    <source>
        <dbReference type="RuleBase" id="RU367051"/>
    </source>
</evidence>
<reference evidence="18 19" key="1">
    <citation type="submission" date="2017-11" db="EMBL/GenBank/DDBJ databases">
        <title>De novo assembly and phasing of dikaryotic genomes from two isolates of Puccinia coronata f. sp. avenae, the causal agent of oat crown rust.</title>
        <authorList>
            <person name="Miller M.E."/>
            <person name="Zhang Y."/>
            <person name="Omidvar V."/>
            <person name="Sperschneider J."/>
            <person name="Schwessinger B."/>
            <person name="Raley C."/>
            <person name="Palmer J.M."/>
            <person name="Garnica D."/>
            <person name="Upadhyaya N."/>
            <person name="Rathjen J."/>
            <person name="Taylor J.M."/>
            <person name="Park R.F."/>
            <person name="Dodds P.N."/>
            <person name="Hirsch C.D."/>
            <person name="Kianian S.F."/>
            <person name="Figueroa M."/>
        </authorList>
    </citation>
    <scope>NUCLEOTIDE SEQUENCE [LARGE SCALE GENOMIC DNA]</scope>
    <source>
        <strain evidence="17">12NC29</strain>
        <strain evidence="16">12SD80</strain>
    </source>
</reference>
<evidence type="ECO:0000256" key="13">
    <source>
        <dbReference type="SAM" id="MobiDB-lite"/>
    </source>
</evidence>
<keyword evidence="7 12" id="KW-0812">Transmembrane</keyword>
<dbReference type="Pfam" id="PF00534">
    <property type="entry name" value="Glycos_transf_1"/>
    <property type="match status" value="1"/>
</dbReference>
<dbReference type="GO" id="GO:0004377">
    <property type="term" value="F:GDP-Man:Man(3)GlcNAc(2)-PP-Dol alpha-1,2-mannosyltransferase activity"/>
    <property type="evidence" value="ECO:0007669"/>
    <property type="project" value="UniProtKB-UniRule"/>
</dbReference>
<evidence type="ECO:0000313" key="19">
    <source>
        <dbReference type="Proteomes" id="UP000235392"/>
    </source>
</evidence>
<evidence type="ECO:0000313" key="16">
    <source>
        <dbReference type="EMBL" id="PLW11635.1"/>
    </source>
</evidence>
<comment type="similarity">
    <text evidence="12">Belongs to the glycosyltransferase group 1 family. Glycosyltransferase 4 subfamily.</text>
</comment>
<dbReference type="Proteomes" id="UP000235392">
    <property type="component" value="Unassembled WGS sequence"/>
</dbReference>
<protein>
    <recommendedName>
        <fullName evidence="4 12">GDP-Man:Man(3)GlcNAc(2)-PP-Dol alpha-1,2-mannosyltransferase</fullName>
        <ecNumber evidence="3 12">2.4.1.131</ecNumber>
    </recommendedName>
</protein>
<dbReference type="PANTHER" id="PTHR45919">
    <property type="entry name" value="GDP-MAN:MAN(3)GLCNAC(2)-PP-DOL ALPHA-1,2-MANNOSYLTRANSFERASE"/>
    <property type="match status" value="1"/>
</dbReference>
<dbReference type="FunFam" id="3.40.50.2000:FF:000256">
    <property type="entry name" value="GDP-Man:Man(3)GlcNAc(2)-PP-Dol alpha-1,2-mannosyltransferase"/>
    <property type="match status" value="1"/>
</dbReference>
<name>A0A2N5SEL2_9BASI</name>
<feature type="domain" description="ALG11 mannosyltransferase N-terminal" evidence="15">
    <location>
        <begin position="63"/>
        <end position="269"/>
    </location>
</feature>
<organism evidence="16 19">
    <name type="scientific">Puccinia coronata f. sp. avenae</name>
    <dbReference type="NCBI Taxonomy" id="200324"/>
    <lineage>
        <taxon>Eukaryota</taxon>
        <taxon>Fungi</taxon>
        <taxon>Dikarya</taxon>
        <taxon>Basidiomycota</taxon>
        <taxon>Pucciniomycotina</taxon>
        <taxon>Pucciniomycetes</taxon>
        <taxon>Pucciniales</taxon>
        <taxon>Pucciniaceae</taxon>
        <taxon>Puccinia</taxon>
    </lineage>
</organism>
<evidence type="ECO:0000256" key="10">
    <source>
        <dbReference type="ARBA" id="ARBA00023136"/>
    </source>
</evidence>
<evidence type="ECO:0000259" key="14">
    <source>
        <dbReference type="Pfam" id="PF00534"/>
    </source>
</evidence>
<evidence type="ECO:0000256" key="7">
    <source>
        <dbReference type="ARBA" id="ARBA00022692"/>
    </source>
</evidence>
<dbReference type="Pfam" id="PF15924">
    <property type="entry name" value="ALG11_N"/>
    <property type="match status" value="1"/>
</dbReference>
<keyword evidence="6 12" id="KW-0808">Transferase</keyword>
<dbReference type="InterPro" id="IPR031814">
    <property type="entry name" value="ALG11_N"/>
</dbReference>
<evidence type="ECO:0000313" key="18">
    <source>
        <dbReference type="Proteomes" id="UP000235388"/>
    </source>
</evidence>
<comment type="catalytic activity">
    <reaction evidence="11 12">
        <text>an alpha-D-Man-(1-&gt;3)-[alpha-D-Man-(1-&gt;6)]-beta-D-Man-(1-&gt;4)-beta-D-GlcNAc-(1-&gt;4)-alpha-D-GlcNAc-diphospho-di-trans,poly-cis-dolichol + 2 GDP-alpha-D-mannose = an alpha-D-Man-(1-&gt;2)-alpha-D-Man-(1-&gt;2)-alpha-D-Man-(1-&gt;3)-[alpha-D-Man-(1-&gt;6)]-beta-D-Man-(1-&gt;4)-beta-D-GlcNAc-(1-&gt;4)-alpha-D-GlcNAc-diphospho-di-trans,poly-cis-dolichol + 2 GDP + 2 H(+)</text>
        <dbReference type="Rhea" id="RHEA:29523"/>
        <dbReference type="Rhea" id="RHEA-COMP:19515"/>
        <dbReference type="Rhea" id="RHEA-COMP:19516"/>
        <dbReference type="ChEBI" id="CHEBI:15378"/>
        <dbReference type="ChEBI" id="CHEBI:57527"/>
        <dbReference type="ChEBI" id="CHEBI:58189"/>
        <dbReference type="ChEBI" id="CHEBI:132511"/>
        <dbReference type="ChEBI" id="CHEBI:132515"/>
        <dbReference type="EC" id="2.4.1.131"/>
    </reaction>
    <physiologicalReaction direction="left-to-right" evidence="11 12">
        <dbReference type="Rhea" id="RHEA:29524"/>
    </physiologicalReaction>
</comment>
<evidence type="ECO:0000256" key="6">
    <source>
        <dbReference type="ARBA" id="ARBA00022679"/>
    </source>
</evidence>
<dbReference type="InterPro" id="IPR038013">
    <property type="entry name" value="ALG11"/>
</dbReference>
<gene>
    <name evidence="17" type="ORF">PCANC_13564</name>
    <name evidence="16" type="ORF">PCASD_23063</name>
</gene>
<dbReference type="EMBL" id="PGCI01000915">
    <property type="protein sequence ID" value="PLW11635.1"/>
    <property type="molecule type" value="Genomic_DNA"/>
</dbReference>
<feature type="transmembrane region" description="Helical" evidence="12">
    <location>
        <begin position="6"/>
        <end position="28"/>
    </location>
</feature>
<dbReference type="AlphaFoldDB" id="A0A2N5SEL2"/>
<dbReference type="Gene3D" id="3.40.50.2000">
    <property type="entry name" value="Glycogen Phosphorylase B"/>
    <property type="match status" value="1"/>
</dbReference>
<dbReference type="InterPro" id="IPR001296">
    <property type="entry name" value="Glyco_trans_1"/>
</dbReference>
<keyword evidence="18" id="KW-1185">Reference proteome</keyword>
<dbReference type="Proteomes" id="UP000235388">
    <property type="component" value="Unassembled WGS sequence"/>
</dbReference>
<feature type="region of interest" description="Disordered" evidence="13">
    <location>
        <begin position="280"/>
        <end position="313"/>
    </location>
</feature>
<keyword evidence="8 12" id="KW-0256">Endoplasmic reticulum</keyword>
<dbReference type="CDD" id="cd03806">
    <property type="entry name" value="GT4_ALG11-like"/>
    <property type="match status" value="1"/>
</dbReference>
<dbReference type="OrthoDB" id="2276068at2759"/>
<comment type="subcellular location">
    <subcellularLocation>
        <location evidence="1">Endoplasmic reticulum membrane</location>
        <topology evidence="1">Single-pass membrane protein</topology>
    </subcellularLocation>
</comment>
<comment type="function">
    <text evidence="12">GDP-Man:Man(3)GlcNAc(2)-PP-Dol alpha-1,2-mannosyltransferase that operates in the biosynthetic pathway of dolichol-linked oligosaccharides, the glycan precursors employed in protein asparagine (N)-glycosylation. The assembly of dolichol-linked oligosaccharides begins on the cytosolic side of the endoplasmic reticulum membrane and finishes in its lumen. The sequential addition of sugars to dolichol pyrophosphate produces dolichol-linked oligosaccharides containing fourteen sugars, including two GlcNAcs, nine mannoses and three glucoses. Once assembled, the oligosaccharide is transferred from the lipid to nascent proteins by oligosaccharyltransferases. Catalyzes, on the cytoplasmic face of the endoplasmic reticulum, the addition of the fourth and fifth mannose residues to the dolichol-linked oligosaccharide chain, to produce Man(5)GlcNAc(2)-PP-dolichol core oligosaccharide.</text>
</comment>
<evidence type="ECO:0000256" key="2">
    <source>
        <dbReference type="ARBA" id="ARBA00004922"/>
    </source>
</evidence>
<keyword evidence="10 12" id="KW-0472">Membrane</keyword>
<evidence type="ECO:0000259" key="15">
    <source>
        <dbReference type="Pfam" id="PF15924"/>
    </source>
</evidence>
<dbReference type="STRING" id="200324.A0A2N5SEL2"/>
<sequence length="563" mass="62367">MTTHSVYLLLLAGLASGYCNWFIARYIINSYAAILRRRNRTHRARLLSLIGAVEDESTGGKKLIIGFLHPYCNAGGGGERVLWTAVAFHQRTQSESICAIYTGDLDVSKQDMIDKVKDRFGITLEPSSLLLIPLQTRYLVEASTWPRCTLLGQSLGSIVLGYEALSALIPDIYIDTMGYAFTFPVFRLLTDVPIGAYVHYPTISTDMLARVSRRSAAHNNSATISNSVILSYAKLIYYVVFAEMYSLCLRQAHLLMANSTWTKNHVDRLLVPWLYRGGEHEQEEEEDTSTSTHAPSPADEDGLRQRVPPTLADNAHVENDGVQALRRKKRKFVKATVVYPPCDVESFAEFPVSPRASTVLSISQFRPEKEQAMQIRAFARFVAGLDTHDPRRALVRLVLAGSCRDRADRSRVDELILLAQSLGVAHAVSFKVNISWDELKELLKTSLVGISTMVDEHFGISVVEFMAAGLIPLVHRSGGPLLDIVVPLEDDAGQGSSVATGFHADGVEEYAEKLALIFAGLAPPERAQIQQAARTLATRKFTVLNFERAWSQAFRAIVAKQSL</sequence>
<evidence type="ECO:0000256" key="9">
    <source>
        <dbReference type="ARBA" id="ARBA00022989"/>
    </source>
</evidence>